<evidence type="ECO:0000256" key="3">
    <source>
        <dbReference type="ARBA" id="ARBA00022737"/>
    </source>
</evidence>
<dbReference type="FunFam" id="3.30.160.60:FF:000358">
    <property type="entry name" value="zinc finger protein 24"/>
    <property type="match status" value="1"/>
</dbReference>
<feature type="compositionally biased region" description="Polar residues" evidence="8">
    <location>
        <begin position="251"/>
        <end position="263"/>
    </location>
</feature>
<feature type="domain" description="C2H2-type" evidence="9">
    <location>
        <begin position="461"/>
        <end position="488"/>
    </location>
</feature>
<dbReference type="PROSITE" id="PS00028">
    <property type="entry name" value="ZINC_FINGER_C2H2_1"/>
    <property type="match status" value="9"/>
</dbReference>
<proteinExistence type="predicted"/>
<feature type="domain" description="C2H2-type" evidence="9">
    <location>
        <begin position="545"/>
        <end position="572"/>
    </location>
</feature>
<feature type="domain" description="C2H2-type" evidence="9">
    <location>
        <begin position="373"/>
        <end position="400"/>
    </location>
</feature>
<feature type="compositionally biased region" description="Basic and acidic residues" evidence="8">
    <location>
        <begin position="125"/>
        <end position="135"/>
    </location>
</feature>
<keyword evidence="5" id="KW-0862">Zinc</keyword>
<name>A0A7M7SV83_STRPU</name>
<dbReference type="InterPro" id="IPR036236">
    <property type="entry name" value="Znf_C2H2_sf"/>
</dbReference>
<dbReference type="PANTHER" id="PTHR19818:SF139">
    <property type="entry name" value="PAIR-RULE PROTEIN ODD-PAIRED"/>
    <property type="match status" value="1"/>
</dbReference>
<comment type="subcellular location">
    <subcellularLocation>
        <location evidence="1">Nucleus</location>
    </subcellularLocation>
</comment>
<feature type="region of interest" description="Disordered" evidence="8">
    <location>
        <begin position="600"/>
        <end position="663"/>
    </location>
</feature>
<evidence type="ECO:0000256" key="2">
    <source>
        <dbReference type="ARBA" id="ARBA00022723"/>
    </source>
</evidence>
<dbReference type="RefSeq" id="XP_030833675.1">
    <property type="nucleotide sequence ID" value="XM_030977815.1"/>
</dbReference>
<dbReference type="OMA" id="CENHNTS"/>
<evidence type="ECO:0000256" key="6">
    <source>
        <dbReference type="ARBA" id="ARBA00023242"/>
    </source>
</evidence>
<dbReference type="InParanoid" id="A0A7M7SV83"/>
<dbReference type="FunFam" id="3.30.160.60:FF:000671">
    <property type="entry name" value="Zinc finger protein 26"/>
    <property type="match status" value="1"/>
</dbReference>
<keyword evidence="6" id="KW-0539">Nucleus</keyword>
<dbReference type="FunFam" id="3.30.160.60:FF:001182">
    <property type="entry name" value="Zinc finger, C2H2 type"/>
    <property type="match status" value="1"/>
</dbReference>
<feature type="domain" description="C2H2-type" evidence="9">
    <location>
        <begin position="574"/>
        <end position="601"/>
    </location>
</feature>
<feature type="domain" description="C2H2-type" evidence="9">
    <location>
        <begin position="345"/>
        <end position="372"/>
    </location>
</feature>
<dbReference type="AlphaFoldDB" id="A0A7M7SV83"/>
<keyword evidence="3" id="KW-0677">Repeat</keyword>
<feature type="compositionally biased region" description="Low complexity" evidence="8">
    <location>
        <begin position="109"/>
        <end position="118"/>
    </location>
</feature>
<feature type="compositionally biased region" description="Polar residues" evidence="8">
    <location>
        <begin position="630"/>
        <end position="653"/>
    </location>
</feature>
<dbReference type="InterPro" id="IPR013087">
    <property type="entry name" value="Znf_C2H2_type"/>
</dbReference>
<dbReference type="SUPFAM" id="SSF57667">
    <property type="entry name" value="beta-beta-alpha zinc fingers"/>
    <property type="match status" value="6"/>
</dbReference>
<evidence type="ECO:0000259" key="9">
    <source>
        <dbReference type="PROSITE" id="PS50157"/>
    </source>
</evidence>
<reference evidence="10" key="2">
    <citation type="submission" date="2021-01" db="UniProtKB">
        <authorList>
            <consortium name="EnsemblMetazoa"/>
        </authorList>
    </citation>
    <scope>IDENTIFICATION</scope>
</reference>
<reference evidence="11" key="1">
    <citation type="submission" date="2015-02" db="EMBL/GenBank/DDBJ databases">
        <title>Genome sequencing for Strongylocentrotus purpuratus.</title>
        <authorList>
            <person name="Murali S."/>
            <person name="Liu Y."/>
            <person name="Vee V."/>
            <person name="English A."/>
            <person name="Wang M."/>
            <person name="Skinner E."/>
            <person name="Han Y."/>
            <person name="Muzny D.M."/>
            <person name="Worley K.C."/>
            <person name="Gibbs R.A."/>
        </authorList>
    </citation>
    <scope>NUCLEOTIDE SEQUENCE</scope>
</reference>
<feature type="domain" description="C2H2-type" evidence="9">
    <location>
        <begin position="489"/>
        <end position="516"/>
    </location>
</feature>
<evidence type="ECO:0000256" key="7">
    <source>
        <dbReference type="PROSITE-ProRule" id="PRU00042"/>
    </source>
</evidence>
<protein>
    <recommendedName>
        <fullName evidence="9">C2H2-type domain-containing protein</fullName>
    </recommendedName>
</protein>
<keyword evidence="11" id="KW-1185">Reference proteome</keyword>
<feature type="compositionally biased region" description="Acidic residues" evidence="8">
    <location>
        <begin position="210"/>
        <end position="219"/>
    </location>
</feature>
<feature type="domain" description="C2H2-type" evidence="9">
    <location>
        <begin position="317"/>
        <end position="344"/>
    </location>
</feature>
<dbReference type="GO" id="GO:0000976">
    <property type="term" value="F:transcription cis-regulatory region binding"/>
    <property type="evidence" value="ECO:0007669"/>
    <property type="project" value="UniProtKB-ARBA"/>
</dbReference>
<feature type="compositionally biased region" description="Low complexity" evidence="8">
    <location>
        <begin position="264"/>
        <end position="273"/>
    </location>
</feature>
<dbReference type="EnsemblMetazoa" id="XM_030977815">
    <property type="protein sequence ID" value="XP_030833675"/>
    <property type="gene ID" value="LOC100892146"/>
</dbReference>
<dbReference type="PROSITE" id="PS50157">
    <property type="entry name" value="ZINC_FINGER_C2H2_2"/>
    <property type="match status" value="10"/>
</dbReference>
<dbReference type="GO" id="GO:0045944">
    <property type="term" value="P:positive regulation of transcription by RNA polymerase II"/>
    <property type="evidence" value="ECO:0007669"/>
    <property type="project" value="UniProtKB-ARBA"/>
</dbReference>
<feature type="domain" description="C2H2-type" evidence="9">
    <location>
        <begin position="289"/>
        <end position="316"/>
    </location>
</feature>
<evidence type="ECO:0000256" key="1">
    <source>
        <dbReference type="ARBA" id="ARBA00004123"/>
    </source>
</evidence>
<evidence type="ECO:0000256" key="4">
    <source>
        <dbReference type="ARBA" id="ARBA00022771"/>
    </source>
</evidence>
<feature type="region of interest" description="Disordered" evidence="8">
    <location>
        <begin position="199"/>
        <end position="219"/>
    </location>
</feature>
<dbReference type="Pfam" id="PF00096">
    <property type="entry name" value="zf-C2H2"/>
    <property type="match status" value="3"/>
</dbReference>
<feature type="compositionally biased region" description="Polar residues" evidence="8">
    <location>
        <begin position="74"/>
        <end position="102"/>
    </location>
</feature>
<evidence type="ECO:0000313" key="10">
    <source>
        <dbReference type="EnsemblMetazoa" id="XP_030833675"/>
    </source>
</evidence>
<organism evidence="10 11">
    <name type="scientific">Strongylocentrotus purpuratus</name>
    <name type="common">Purple sea urchin</name>
    <dbReference type="NCBI Taxonomy" id="7668"/>
    <lineage>
        <taxon>Eukaryota</taxon>
        <taxon>Metazoa</taxon>
        <taxon>Echinodermata</taxon>
        <taxon>Eleutherozoa</taxon>
        <taxon>Echinozoa</taxon>
        <taxon>Echinoidea</taxon>
        <taxon>Euechinoidea</taxon>
        <taxon>Echinacea</taxon>
        <taxon>Camarodonta</taxon>
        <taxon>Echinidea</taxon>
        <taxon>Strongylocentrotidae</taxon>
        <taxon>Strongylocentrotus</taxon>
    </lineage>
</organism>
<dbReference type="OrthoDB" id="8117402at2759"/>
<dbReference type="SMART" id="SM00355">
    <property type="entry name" value="ZnF_C2H2"/>
    <property type="match status" value="10"/>
</dbReference>
<keyword evidence="2" id="KW-0479">Metal-binding</keyword>
<feature type="region of interest" description="Disordered" evidence="8">
    <location>
        <begin position="8"/>
        <end position="153"/>
    </location>
</feature>
<feature type="region of interest" description="Disordered" evidence="8">
    <location>
        <begin position="247"/>
        <end position="273"/>
    </location>
</feature>
<dbReference type="GO" id="GO:0000981">
    <property type="term" value="F:DNA-binding transcription factor activity, RNA polymerase II-specific"/>
    <property type="evidence" value="ECO:0007669"/>
    <property type="project" value="UniProtKB-ARBA"/>
</dbReference>
<feature type="domain" description="C2H2-type" evidence="9">
    <location>
        <begin position="401"/>
        <end position="428"/>
    </location>
</feature>
<dbReference type="GO" id="GO:0005634">
    <property type="term" value="C:nucleus"/>
    <property type="evidence" value="ECO:0007669"/>
    <property type="project" value="UniProtKB-SubCell"/>
</dbReference>
<evidence type="ECO:0000313" key="11">
    <source>
        <dbReference type="Proteomes" id="UP000007110"/>
    </source>
</evidence>
<dbReference type="Proteomes" id="UP000007110">
    <property type="component" value="Unassembled WGS sequence"/>
</dbReference>
<keyword evidence="4 7" id="KW-0863">Zinc-finger</keyword>
<dbReference type="GeneID" id="100892146"/>
<evidence type="ECO:0000256" key="8">
    <source>
        <dbReference type="SAM" id="MobiDB-lite"/>
    </source>
</evidence>
<dbReference type="Gene3D" id="3.30.160.60">
    <property type="entry name" value="Classic Zinc Finger"/>
    <property type="match status" value="6"/>
</dbReference>
<dbReference type="PANTHER" id="PTHR19818">
    <property type="entry name" value="ZINC FINGER PROTEIN ZIC AND GLI"/>
    <property type="match status" value="1"/>
</dbReference>
<sequence>MLDKLYCRITVNDHTQSSEISSSSSSSDTDSNSPCPVENLPKLDHPTDKTPELQSLDVASTQTVQDKGALCKGSSLSPDRGNSPTPCSNATKACESSPNDSSKVPAPAPSESETPSAEEPTDPVPEARESKDSPSGEKMVQGQATAHFGRRTVTSEDVAKYFAMPSVNNMKVTLGLGGTFSLGGSPVLSKKGNAFERDYSCENHNTPSDNSDDEDVEIVDESDQADWSFDEEDDGVKPGKQCPCVFKSPAGSENGNKTPLQRQDSNLDSPGPSSPLLSNPFFTVSSHVLHCPDCEQTFNCLVDLNRHRLKHIKEKSFKCSHCDKSFAFSFNLKSHERQHTGEKPYVCNKCGLSFVHAFNFHEHQRAHDGRGHFVCSVCLKWFSHESKFLLHIRRHSSIKPFKCNMCGKSFHRAAGLRAHELLHSVQKEDQQLFPCQFCERAFVRLSHKQMHERIHIGEKVFPCLHCGKTFTDLPTLKGHACTQTNGNQFQCNTCKEEFPSLPLLASHTKIHAAQKALTSRNVQVLSSKFNTFKRKGLLVDAKKRFPCKVCSRVFSTKRLVDDHGKIHQREHTPYMCKECCLTFTHANYLKLHMTMHADQESKSEVQSAAEKAHLNGNPLPSLDLKAGNASPLNVRSRQSSGEQSASPSPTSKCSPIRIKAEPQ</sequence>
<feature type="compositionally biased region" description="Basic and acidic residues" evidence="8">
    <location>
        <begin position="41"/>
        <end position="51"/>
    </location>
</feature>
<feature type="compositionally biased region" description="Low complexity" evidence="8">
    <location>
        <begin position="17"/>
        <end position="33"/>
    </location>
</feature>
<dbReference type="GO" id="GO:0008270">
    <property type="term" value="F:zinc ion binding"/>
    <property type="evidence" value="ECO:0007669"/>
    <property type="project" value="UniProtKB-KW"/>
</dbReference>
<feature type="domain" description="C2H2-type" evidence="9">
    <location>
        <begin position="433"/>
        <end position="460"/>
    </location>
</feature>
<dbReference type="InterPro" id="IPR050329">
    <property type="entry name" value="GLI_C2H2-zinc-finger"/>
</dbReference>
<evidence type="ECO:0000256" key="5">
    <source>
        <dbReference type="ARBA" id="ARBA00022833"/>
    </source>
</evidence>
<accession>A0A7M7SV83</accession>